<accession>A0A7J6RUD9</accession>
<evidence type="ECO:0000313" key="2">
    <source>
        <dbReference type="EMBL" id="KAF4721118.1"/>
    </source>
</evidence>
<feature type="chain" id="PRO_5036205741" evidence="1">
    <location>
        <begin position="20"/>
        <end position="295"/>
    </location>
</feature>
<keyword evidence="4" id="KW-1185">Reference proteome</keyword>
<comment type="caution">
    <text evidence="3">The sequence shown here is derived from an EMBL/GenBank/DDBJ whole genome shotgun (WGS) entry which is preliminary data.</text>
</comment>
<evidence type="ECO:0000256" key="1">
    <source>
        <dbReference type="SAM" id="SignalP"/>
    </source>
</evidence>
<dbReference type="EMBL" id="JABANM010021512">
    <property type="protein sequence ID" value="KAF4721118.1"/>
    <property type="molecule type" value="Genomic_DNA"/>
</dbReference>
<dbReference type="Proteomes" id="UP000574390">
    <property type="component" value="Unassembled WGS sequence"/>
</dbReference>
<keyword evidence="1" id="KW-0732">Signal</keyword>
<sequence length="295" mass="33021">MMTSSSVIILLAATSIAVATLVVDDGPATYVYKSKNMEMVLYTATGKADLAAVCKHSVYRTDWLTLHPGDDPVFHRFPDHSSVTLTYSDMIAGFRSTCDGVVKVKDSDVREFARSPSGDMTTQLGGKTITLKRQWEPLASGRFMTNSPSSLIKQQFDIHRDGHAYVRFRCDGDGEDTGYMLYRLTLKKDGNGCYELTRARPGGSVQHLLKKLKEVCPSIWSDDNDYTNQLKNIRFANQDMIKALQDLQDAWPRFFVKLLRCMQYTPAATSCAIFHNCYHSPPDISGSLNKTCLKT</sequence>
<evidence type="ECO:0000313" key="5">
    <source>
        <dbReference type="Proteomes" id="UP000574390"/>
    </source>
</evidence>
<evidence type="ECO:0000313" key="3">
    <source>
        <dbReference type="EMBL" id="KAF4723905.1"/>
    </source>
</evidence>
<name>A0A7J6RUD9_PEROL</name>
<proteinExistence type="predicted"/>
<dbReference type="EMBL" id="JABANO010023210">
    <property type="protein sequence ID" value="KAF4723905.1"/>
    <property type="molecule type" value="Genomic_DNA"/>
</dbReference>
<organism evidence="3 4">
    <name type="scientific">Perkinsus olseni</name>
    <name type="common">Perkinsus atlanticus</name>
    <dbReference type="NCBI Taxonomy" id="32597"/>
    <lineage>
        <taxon>Eukaryota</taxon>
        <taxon>Sar</taxon>
        <taxon>Alveolata</taxon>
        <taxon>Perkinsozoa</taxon>
        <taxon>Perkinsea</taxon>
        <taxon>Perkinsida</taxon>
        <taxon>Perkinsidae</taxon>
        <taxon>Perkinsus</taxon>
    </lineage>
</organism>
<evidence type="ECO:0000313" key="4">
    <source>
        <dbReference type="Proteomes" id="UP000553632"/>
    </source>
</evidence>
<feature type="signal peptide" evidence="1">
    <location>
        <begin position="1"/>
        <end position="19"/>
    </location>
</feature>
<dbReference type="Proteomes" id="UP000553632">
    <property type="component" value="Unassembled WGS sequence"/>
</dbReference>
<protein>
    <submittedName>
        <fullName evidence="3">Uncharacterized protein</fullName>
    </submittedName>
</protein>
<reference evidence="4 5" key="1">
    <citation type="submission" date="2020-04" db="EMBL/GenBank/DDBJ databases">
        <title>Perkinsus olseni comparative genomics.</title>
        <authorList>
            <person name="Bogema D.R."/>
        </authorList>
    </citation>
    <scope>NUCLEOTIDE SEQUENCE [LARGE SCALE GENOMIC DNA]</scope>
    <source>
        <strain evidence="2">ATCC PRA-205</strain>
        <strain evidence="3 4">ATCC PRA-207</strain>
    </source>
</reference>
<gene>
    <name evidence="2" type="ORF">FOZ62_001578</name>
    <name evidence="3" type="ORF">FOZ63_024587</name>
</gene>
<dbReference type="AlphaFoldDB" id="A0A7J6RUD9"/>